<dbReference type="EMBL" id="FNVA01000005">
    <property type="protein sequence ID" value="SEG42661.1"/>
    <property type="molecule type" value="Genomic_DNA"/>
</dbReference>
<accession>A0A1H6A2J4</accession>
<dbReference type="InterPro" id="IPR001011">
    <property type="entry name" value="Acid_Pase_classA_bac"/>
</dbReference>
<keyword evidence="5" id="KW-1185">Reference proteome</keyword>
<dbReference type="EC" id="3.1.3.2" evidence="1"/>
<gene>
    <name evidence="4" type="ORF">SAMN05421819_2871</name>
</gene>
<dbReference type="InterPro" id="IPR036938">
    <property type="entry name" value="PAP2/HPO_sf"/>
</dbReference>
<evidence type="ECO:0000313" key="5">
    <source>
        <dbReference type="Proteomes" id="UP000236728"/>
    </source>
</evidence>
<dbReference type="CDD" id="cd03397">
    <property type="entry name" value="PAP2_acid_phosphatase"/>
    <property type="match status" value="1"/>
</dbReference>
<feature type="domain" description="Phosphatidic acid phosphatase type 2/haloperoxidase" evidence="3">
    <location>
        <begin position="104"/>
        <end position="212"/>
    </location>
</feature>
<dbReference type="GO" id="GO:0003993">
    <property type="term" value="F:acid phosphatase activity"/>
    <property type="evidence" value="ECO:0007669"/>
    <property type="project" value="UniProtKB-EC"/>
</dbReference>
<feature type="chain" id="PRO_5009292237" description="Acid phosphatase" evidence="2">
    <location>
        <begin position="17"/>
        <end position="245"/>
    </location>
</feature>
<comment type="similarity">
    <text evidence="1">Belongs to the class A bacterial acid phosphatase family.</text>
</comment>
<keyword evidence="1" id="KW-0378">Hydrolase</keyword>
<dbReference type="Proteomes" id="UP000236728">
    <property type="component" value="Unassembled WGS sequence"/>
</dbReference>
<dbReference type="SUPFAM" id="SSF48317">
    <property type="entry name" value="Acid phosphatase/Vanadium-dependent haloperoxidase"/>
    <property type="match status" value="1"/>
</dbReference>
<dbReference type="PIRSF" id="PIRSF000897">
    <property type="entry name" value="Acid_Ptase_ClsA"/>
    <property type="match status" value="1"/>
</dbReference>
<evidence type="ECO:0000256" key="2">
    <source>
        <dbReference type="SAM" id="SignalP"/>
    </source>
</evidence>
<evidence type="ECO:0000313" key="4">
    <source>
        <dbReference type="EMBL" id="SEG42661.1"/>
    </source>
</evidence>
<dbReference type="Gene3D" id="1.20.144.10">
    <property type="entry name" value="Phosphatidic acid phosphatase type 2/haloperoxidase"/>
    <property type="match status" value="1"/>
</dbReference>
<keyword evidence="2" id="KW-0732">Signal</keyword>
<feature type="signal peptide" evidence="2">
    <location>
        <begin position="1"/>
        <end position="16"/>
    </location>
</feature>
<sequence>MRSLVFLLILTSVAGAQQSPTAKAPRTSPWFKAQTIDFVALTPAPPAPGSELDRQDMKEVLLEQRTRTAAQIQQAQADDKEEDMFAFATVLGPKFSAAELPLTAAFSQHLRDASAVINNPMKVYYGRPRPFVTSAEVHPVCEKTASNSYPSGHSMVGTLEALALTQIVPERSPEILHRLDQYTQNRVVCGVHYPSDVAASRLIATSLYGLIAASPDFQRELAGAKAEVRSHLGLVAAPVRAAALP</sequence>
<dbReference type="GO" id="GO:0030288">
    <property type="term" value="C:outer membrane-bounded periplasmic space"/>
    <property type="evidence" value="ECO:0007669"/>
    <property type="project" value="InterPro"/>
</dbReference>
<proteinExistence type="inferred from homology"/>
<dbReference type="AlphaFoldDB" id="A0A1H6A2J4"/>
<protein>
    <recommendedName>
        <fullName evidence="1">Acid phosphatase</fullName>
        <ecNumber evidence="1">3.1.3.2</ecNumber>
    </recommendedName>
</protein>
<comment type="catalytic activity">
    <reaction evidence="1">
        <text>a phosphate monoester + H2O = an alcohol + phosphate</text>
        <dbReference type="Rhea" id="RHEA:15017"/>
        <dbReference type="ChEBI" id="CHEBI:15377"/>
        <dbReference type="ChEBI" id="CHEBI:30879"/>
        <dbReference type="ChEBI" id="CHEBI:43474"/>
        <dbReference type="ChEBI" id="CHEBI:67140"/>
        <dbReference type="EC" id="3.1.3.2"/>
    </reaction>
</comment>
<organism evidence="4 5">
    <name type="scientific">Bryocella elongata</name>
    <dbReference type="NCBI Taxonomy" id="863522"/>
    <lineage>
        <taxon>Bacteria</taxon>
        <taxon>Pseudomonadati</taxon>
        <taxon>Acidobacteriota</taxon>
        <taxon>Terriglobia</taxon>
        <taxon>Terriglobales</taxon>
        <taxon>Acidobacteriaceae</taxon>
        <taxon>Bryocella</taxon>
    </lineage>
</organism>
<dbReference type="InterPro" id="IPR000326">
    <property type="entry name" value="PAP2/HPO"/>
</dbReference>
<dbReference type="RefSeq" id="WP_103933757.1">
    <property type="nucleotide sequence ID" value="NZ_FNVA01000005.1"/>
</dbReference>
<dbReference type="Pfam" id="PF01569">
    <property type="entry name" value="PAP2"/>
    <property type="match status" value="1"/>
</dbReference>
<dbReference type="OrthoDB" id="9780507at2"/>
<reference evidence="4 5" key="1">
    <citation type="submission" date="2016-10" db="EMBL/GenBank/DDBJ databases">
        <authorList>
            <person name="de Groot N.N."/>
        </authorList>
    </citation>
    <scope>NUCLEOTIDE SEQUENCE [LARGE SCALE GENOMIC DNA]</scope>
    <source>
        <strain evidence="4 5">DSM 22489</strain>
    </source>
</reference>
<dbReference type="SMART" id="SM00014">
    <property type="entry name" value="acidPPc"/>
    <property type="match status" value="1"/>
</dbReference>
<evidence type="ECO:0000256" key="1">
    <source>
        <dbReference type="PIRNR" id="PIRNR000897"/>
    </source>
</evidence>
<evidence type="ECO:0000259" key="3">
    <source>
        <dbReference type="SMART" id="SM00014"/>
    </source>
</evidence>
<name>A0A1H6A2J4_9BACT</name>